<dbReference type="PROSITE" id="PS50164">
    <property type="entry name" value="GIY_YIG"/>
    <property type="match status" value="1"/>
</dbReference>
<protein>
    <submittedName>
        <fullName evidence="3">UPF0213 protein</fullName>
    </submittedName>
</protein>
<dbReference type="CDD" id="cd10456">
    <property type="entry name" value="GIY-YIG_UPF0213"/>
    <property type="match status" value="1"/>
</dbReference>
<evidence type="ECO:0000313" key="4">
    <source>
        <dbReference type="Proteomes" id="UP000600877"/>
    </source>
</evidence>
<accession>A0ABQ2YJW1</accession>
<dbReference type="InterPro" id="IPR035901">
    <property type="entry name" value="GIY-YIG_endonuc_sf"/>
</dbReference>
<dbReference type="PANTHER" id="PTHR34477:SF1">
    <property type="entry name" value="UPF0213 PROTEIN YHBQ"/>
    <property type="match status" value="1"/>
</dbReference>
<dbReference type="PANTHER" id="PTHR34477">
    <property type="entry name" value="UPF0213 PROTEIN YHBQ"/>
    <property type="match status" value="1"/>
</dbReference>
<comment type="caution">
    <text evidence="3">The sequence shown here is derived from an EMBL/GenBank/DDBJ whole genome shotgun (WGS) entry which is preliminary data.</text>
</comment>
<sequence length="91" mass="9994">MSWFLYVLECRGGSLYTGISNNVEKRYAAHAAGKGARYTRSFPPERIALVLPFADKSAALRAELAVKAMSAAQKRAWLAQQLMGASKNPDF</sequence>
<dbReference type="Pfam" id="PF01541">
    <property type="entry name" value="GIY-YIG"/>
    <property type="match status" value="1"/>
</dbReference>
<dbReference type="InterPro" id="IPR000305">
    <property type="entry name" value="GIY-YIG_endonuc"/>
</dbReference>
<proteinExistence type="inferred from homology"/>
<dbReference type="InterPro" id="IPR050190">
    <property type="entry name" value="UPF0213_domain"/>
</dbReference>
<organism evidence="3 4">
    <name type="scientific">Vogesella alkaliphila</name>
    <dbReference type="NCBI Taxonomy" id="1193621"/>
    <lineage>
        <taxon>Bacteria</taxon>
        <taxon>Pseudomonadati</taxon>
        <taxon>Pseudomonadota</taxon>
        <taxon>Betaproteobacteria</taxon>
        <taxon>Neisseriales</taxon>
        <taxon>Chromobacteriaceae</taxon>
        <taxon>Vogesella</taxon>
    </lineage>
</organism>
<name>A0ABQ2YJW1_9NEIS</name>
<evidence type="ECO:0000259" key="2">
    <source>
        <dbReference type="PROSITE" id="PS50164"/>
    </source>
</evidence>
<keyword evidence="4" id="KW-1185">Reference proteome</keyword>
<dbReference type="Gene3D" id="3.40.1440.10">
    <property type="entry name" value="GIY-YIG endonuclease"/>
    <property type="match status" value="1"/>
</dbReference>
<dbReference type="RefSeq" id="WP_189373273.1">
    <property type="nucleotide sequence ID" value="NZ_BMYW01000003.1"/>
</dbReference>
<reference evidence="4" key="1">
    <citation type="journal article" date="2019" name="Int. J. Syst. Evol. Microbiol.">
        <title>The Global Catalogue of Microorganisms (GCM) 10K type strain sequencing project: providing services to taxonomists for standard genome sequencing and annotation.</title>
        <authorList>
            <consortium name="The Broad Institute Genomics Platform"/>
            <consortium name="The Broad Institute Genome Sequencing Center for Infectious Disease"/>
            <person name="Wu L."/>
            <person name="Ma J."/>
        </authorList>
    </citation>
    <scope>NUCLEOTIDE SEQUENCE [LARGE SCALE GENOMIC DNA]</scope>
    <source>
        <strain evidence="4">KCTC 32041</strain>
    </source>
</reference>
<gene>
    <name evidence="3" type="ORF">GCM10011290_12410</name>
</gene>
<dbReference type="Proteomes" id="UP000600877">
    <property type="component" value="Unassembled WGS sequence"/>
</dbReference>
<dbReference type="SUPFAM" id="SSF82771">
    <property type="entry name" value="GIY-YIG endonuclease"/>
    <property type="match status" value="1"/>
</dbReference>
<feature type="domain" description="GIY-YIG" evidence="2">
    <location>
        <begin position="1"/>
        <end position="76"/>
    </location>
</feature>
<evidence type="ECO:0000256" key="1">
    <source>
        <dbReference type="ARBA" id="ARBA00007435"/>
    </source>
</evidence>
<evidence type="ECO:0000313" key="3">
    <source>
        <dbReference type="EMBL" id="GGX86119.1"/>
    </source>
</evidence>
<comment type="similarity">
    <text evidence="1">Belongs to the UPF0213 family.</text>
</comment>
<dbReference type="EMBL" id="BMYW01000003">
    <property type="protein sequence ID" value="GGX86119.1"/>
    <property type="molecule type" value="Genomic_DNA"/>
</dbReference>